<dbReference type="AlphaFoldDB" id="A0A8K0PCA5"/>
<feature type="compositionally biased region" description="Acidic residues" evidence="1">
    <location>
        <begin position="32"/>
        <end position="42"/>
    </location>
</feature>
<sequence>MTLCKQASDNGGVRQRRGRGRERVRNESREEGGEEEEDEIAEESPMMTEAQCLTIENGAASDELVGGSVEAGRLWWRENINLDKAELTLVGFSKGCVVLNQFIYEFHYLKTLTPDDNTMMRLVTRIRDMFWLDGGHAGGKNTWITSRSLLETLTRLGIGIHIHVTPYQVQDERRPWIRKEEKTFGELLRRLGAPVSRTLHFESQPPTLYTHFEVLAVFRPPQSRMQ</sequence>
<name>A0A8K0PCA5_LADFU</name>
<proteinExistence type="predicted"/>
<dbReference type="Pfam" id="PF10561">
    <property type="entry name" value="C2orf69"/>
    <property type="match status" value="1"/>
</dbReference>
<keyword evidence="3" id="KW-1185">Reference proteome</keyword>
<feature type="region of interest" description="Disordered" evidence="1">
    <location>
        <begin position="1"/>
        <end position="46"/>
    </location>
</feature>
<reference evidence="2" key="2">
    <citation type="submission" date="2017-10" db="EMBL/GenBank/DDBJ databases">
        <title>Ladona fulva Genome sequencing and assembly.</title>
        <authorList>
            <person name="Murali S."/>
            <person name="Richards S."/>
            <person name="Bandaranaike D."/>
            <person name="Bellair M."/>
            <person name="Blankenburg K."/>
            <person name="Chao H."/>
            <person name="Dinh H."/>
            <person name="Doddapaneni H."/>
            <person name="Dugan-Rocha S."/>
            <person name="Elkadiri S."/>
            <person name="Gnanaolivu R."/>
            <person name="Hernandez B."/>
            <person name="Skinner E."/>
            <person name="Javaid M."/>
            <person name="Lee S."/>
            <person name="Li M."/>
            <person name="Ming W."/>
            <person name="Munidasa M."/>
            <person name="Muniz J."/>
            <person name="Nguyen L."/>
            <person name="Hughes D."/>
            <person name="Osuji N."/>
            <person name="Pu L.-L."/>
            <person name="Puazo M."/>
            <person name="Qu C."/>
            <person name="Quiroz J."/>
            <person name="Raj R."/>
            <person name="Weissenberger G."/>
            <person name="Xin Y."/>
            <person name="Zou X."/>
            <person name="Han Y."/>
            <person name="Worley K."/>
            <person name="Muzny D."/>
            <person name="Gibbs R."/>
        </authorList>
    </citation>
    <scope>NUCLEOTIDE SEQUENCE</scope>
    <source>
        <strain evidence="2">Sampled in the wild</strain>
    </source>
</reference>
<reference evidence="2" key="1">
    <citation type="submission" date="2013-04" db="EMBL/GenBank/DDBJ databases">
        <authorList>
            <person name="Qu J."/>
            <person name="Murali S.C."/>
            <person name="Bandaranaike D."/>
            <person name="Bellair M."/>
            <person name="Blankenburg K."/>
            <person name="Chao H."/>
            <person name="Dinh H."/>
            <person name="Doddapaneni H."/>
            <person name="Downs B."/>
            <person name="Dugan-Rocha S."/>
            <person name="Elkadiri S."/>
            <person name="Gnanaolivu R.D."/>
            <person name="Hernandez B."/>
            <person name="Javaid M."/>
            <person name="Jayaseelan J.C."/>
            <person name="Lee S."/>
            <person name="Li M."/>
            <person name="Ming W."/>
            <person name="Munidasa M."/>
            <person name="Muniz J."/>
            <person name="Nguyen L."/>
            <person name="Ongeri F."/>
            <person name="Osuji N."/>
            <person name="Pu L.-L."/>
            <person name="Puazo M."/>
            <person name="Qu C."/>
            <person name="Quiroz J."/>
            <person name="Raj R."/>
            <person name="Weissenberger G."/>
            <person name="Xin Y."/>
            <person name="Zou X."/>
            <person name="Han Y."/>
            <person name="Richards S."/>
            <person name="Worley K."/>
            <person name="Muzny D."/>
            <person name="Gibbs R."/>
        </authorList>
    </citation>
    <scope>NUCLEOTIDE SEQUENCE</scope>
    <source>
        <strain evidence="2">Sampled in the wild</strain>
    </source>
</reference>
<protein>
    <submittedName>
        <fullName evidence="2">Uncharacterized protein</fullName>
    </submittedName>
</protein>
<evidence type="ECO:0000256" key="1">
    <source>
        <dbReference type="SAM" id="MobiDB-lite"/>
    </source>
</evidence>
<feature type="compositionally biased region" description="Basic and acidic residues" evidence="1">
    <location>
        <begin position="21"/>
        <end position="31"/>
    </location>
</feature>
<dbReference type="InterPro" id="IPR018881">
    <property type="entry name" value="C2orf69_mit"/>
</dbReference>
<gene>
    <name evidence="2" type="ORF">J437_LFUL017985</name>
</gene>
<dbReference type="GO" id="GO:0005739">
    <property type="term" value="C:mitochondrion"/>
    <property type="evidence" value="ECO:0007669"/>
    <property type="project" value="TreeGrafter"/>
</dbReference>
<dbReference type="PANTHER" id="PTHR31296">
    <property type="entry name" value="UPF0565 PROTEIN C2ORF69"/>
    <property type="match status" value="1"/>
</dbReference>
<evidence type="ECO:0000313" key="2">
    <source>
        <dbReference type="EMBL" id="KAG8239598.1"/>
    </source>
</evidence>
<comment type="caution">
    <text evidence="2">The sequence shown here is derived from an EMBL/GenBank/DDBJ whole genome shotgun (WGS) entry which is preliminary data.</text>
</comment>
<accession>A0A8K0PCA5</accession>
<dbReference type="PANTHER" id="PTHR31296:SF1">
    <property type="entry name" value="MITOCHONDRIAL PROTEIN C2ORF69"/>
    <property type="match status" value="1"/>
</dbReference>
<evidence type="ECO:0000313" key="3">
    <source>
        <dbReference type="Proteomes" id="UP000792457"/>
    </source>
</evidence>
<dbReference type="Proteomes" id="UP000792457">
    <property type="component" value="Unassembled WGS sequence"/>
</dbReference>
<organism evidence="2 3">
    <name type="scientific">Ladona fulva</name>
    <name type="common">Scarce chaser dragonfly</name>
    <name type="synonym">Libellula fulva</name>
    <dbReference type="NCBI Taxonomy" id="123851"/>
    <lineage>
        <taxon>Eukaryota</taxon>
        <taxon>Metazoa</taxon>
        <taxon>Ecdysozoa</taxon>
        <taxon>Arthropoda</taxon>
        <taxon>Hexapoda</taxon>
        <taxon>Insecta</taxon>
        <taxon>Pterygota</taxon>
        <taxon>Palaeoptera</taxon>
        <taxon>Odonata</taxon>
        <taxon>Epiprocta</taxon>
        <taxon>Anisoptera</taxon>
        <taxon>Libelluloidea</taxon>
        <taxon>Libellulidae</taxon>
        <taxon>Ladona</taxon>
    </lineage>
</organism>
<dbReference type="EMBL" id="KZ309730">
    <property type="protein sequence ID" value="KAG8239598.1"/>
    <property type="molecule type" value="Genomic_DNA"/>
</dbReference>
<dbReference type="OrthoDB" id="419333at2759"/>